<evidence type="ECO:0000313" key="7">
    <source>
        <dbReference type="Proteomes" id="UP000182160"/>
    </source>
</evidence>
<organism evidence="6 7">
    <name type="scientific">Roseovarius tolerans</name>
    <dbReference type="NCBI Taxonomy" id="74031"/>
    <lineage>
        <taxon>Bacteria</taxon>
        <taxon>Pseudomonadati</taxon>
        <taxon>Pseudomonadota</taxon>
        <taxon>Alphaproteobacteria</taxon>
        <taxon>Rhodobacterales</taxon>
        <taxon>Roseobacteraceae</taxon>
        <taxon>Roseovarius</taxon>
    </lineage>
</organism>
<name>A0A1H7ZV08_9RHOB</name>
<dbReference type="SUPFAM" id="SSF52540">
    <property type="entry name" value="P-loop containing nucleoside triphosphate hydrolases"/>
    <property type="match status" value="1"/>
</dbReference>
<accession>A0A1H7ZV08</accession>
<feature type="domain" description="MCM C-terminal AAA(+) ATPase" evidence="5">
    <location>
        <begin position="287"/>
        <end position="382"/>
    </location>
</feature>
<feature type="region of interest" description="Disordered" evidence="4">
    <location>
        <begin position="689"/>
        <end position="709"/>
    </location>
</feature>
<dbReference type="InterPro" id="IPR003593">
    <property type="entry name" value="AAA+_ATPase"/>
</dbReference>
<dbReference type="Gene3D" id="3.40.50.300">
    <property type="entry name" value="P-loop containing nucleotide triphosphate hydrolases"/>
    <property type="match status" value="1"/>
</dbReference>
<evidence type="ECO:0000256" key="2">
    <source>
        <dbReference type="ARBA" id="ARBA00022741"/>
    </source>
</evidence>
<keyword evidence="2" id="KW-0547">Nucleotide-binding</keyword>
<dbReference type="InterPro" id="IPR020568">
    <property type="entry name" value="Ribosomal_Su5_D2-typ_SF"/>
</dbReference>
<evidence type="ECO:0000256" key="4">
    <source>
        <dbReference type="SAM" id="MobiDB-lite"/>
    </source>
</evidence>
<evidence type="ECO:0000259" key="5">
    <source>
        <dbReference type="PROSITE" id="PS50051"/>
    </source>
</evidence>
<dbReference type="Pfam" id="PF13541">
    <property type="entry name" value="ChlI"/>
    <property type="match status" value="1"/>
</dbReference>
<evidence type="ECO:0000313" key="6">
    <source>
        <dbReference type="EMBL" id="SEM61604.1"/>
    </source>
</evidence>
<dbReference type="NCBIfam" id="TIGR00368">
    <property type="entry name" value="YifB family Mg chelatase-like AAA ATPase"/>
    <property type="match status" value="1"/>
</dbReference>
<dbReference type="InterPro" id="IPR000523">
    <property type="entry name" value="Mg_chelatse_chII-like_cat_dom"/>
</dbReference>
<dbReference type="SMART" id="SM00382">
    <property type="entry name" value="AAA"/>
    <property type="match status" value="1"/>
</dbReference>
<evidence type="ECO:0000256" key="1">
    <source>
        <dbReference type="ARBA" id="ARBA00006354"/>
    </source>
</evidence>
<sequence>MVARAYTVAFEGVEARTVEVQCAITPGVPAFSLVGLPDKAVSEARDRVRTALSSMAIALPSKRITVNLSPADLPKEGSHFDLPIALALLAALEIIPSDAAEGTTALGELSLDVTLIPVIGALPAAMAAAEDNRTLLCPRACGAEAAWVGAAQVIGAGSLADVVRHYTGQAPLQPAEAGEVIETAQGRDLRDVKGQERAKRGLEIAAAGRHHLMMVGTPGSGKSMLAARLPGILPPLTAPEALETSMIHSLAGLLSEGGISRSRPFREPHHTASMAAIVGGGRRASPGEISLAHNGVLFMDEFPEFPRTVLETLRQPVETGEVMIARANAHVKYPCRFMLVAAANPCKCGYLSDPARACSRAPNCGEDYMGRISGPLMDRFDLRVEVPPVAFTDLDLPASGDTSAQVAARVATARAVQQARFADRPDMRLNADAEGEALEEIATPDAEGRALLTRVADRFGLTARGYHRVLRVARTIADLDGDKAVRHPMSPRPSAFASAPSKRADPPRQIAQGRLGLGQHIVKQRPDMRAIAFDMQHACHPLRLQHPLHPHRVIAQDLGIADGHPDRRRTGIVAPQRRGARITRILSGQKHFAHFPDPPRRQHHVARRIFGDRRARKRHVRQRRQGKHPFRRRDPLLQNLVQEGQRQCTPGAVPAEDHLVLGPQRPETGQRILDLRRKGMVGRKAVIRQAGAQPGQRRELRQHRPMRVG</sequence>
<comment type="similarity">
    <text evidence="1">Belongs to the Mg-chelatase subunits D/I family. ComM subfamily.</text>
</comment>
<dbReference type="GO" id="GO:0005524">
    <property type="term" value="F:ATP binding"/>
    <property type="evidence" value="ECO:0007669"/>
    <property type="project" value="UniProtKB-KW"/>
</dbReference>
<feature type="region of interest" description="Disordered" evidence="4">
    <location>
        <begin position="614"/>
        <end position="634"/>
    </location>
</feature>
<dbReference type="GO" id="GO:0003677">
    <property type="term" value="F:DNA binding"/>
    <property type="evidence" value="ECO:0007669"/>
    <property type="project" value="InterPro"/>
</dbReference>
<dbReference type="PANTHER" id="PTHR32039">
    <property type="entry name" value="MAGNESIUM-CHELATASE SUBUNIT CHLI"/>
    <property type="match status" value="1"/>
</dbReference>
<dbReference type="EMBL" id="FOBO01000006">
    <property type="protein sequence ID" value="SEM61604.1"/>
    <property type="molecule type" value="Genomic_DNA"/>
</dbReference>
<dbReference type="PROSITE" id="PS50051">
    <property type="entry name" value="MCM_2"/>
    <property type="match status" value="1"/>
</dbReference>
<dbReference type="InterPro" id="IPR045006">
    <property type="entry name" value="CHLI-like"/>
</dbReference>
<dbReference type="InterPro" id="IPR014721">
    <property type="entry name" value="Ribsml_uS5_D2-typ_fold_subgr"/>
</dbReference>
<keyword evidence="3" id="KW-0067">ATP-binding</keyword>
<dbReference type="SUPFAM" id="SSF54211">
    <property type="entry name" value="Ribosomal protein S5 domain 2-like"/>
    <property type="match status" value="1"/>
</dbReference>
<feature type="region of interest" description="Disordered" evidence="4">
    <location>
        <begin position="483"/>
        <end position="507"/>
    </location>
</feature>
<dbReference type="Proteomes" id="UP000182160">
    <property type="component" value="Unassembled WGS sequence"/>
</dbReference>
<feature type="compositionally biased region" description="Basic residues" evidence="4">
    <location>
        <begin position="700"/>
        <end position="709"/>
    </location>
</feature>
<dbReference type="Pfam" id="PF13335">
    <property type="entry name" value="Mg_chelatase_C"/>
    <property type="match status" value="1"/>
</dbReference>
<protein>
    <submittedName>
        <fullName evidence="6">Magnesium chelatase family protein</fullName>
    </submittedName>
</protein>
<dbReference type="InterPro" id="IPR004482">
    <property type="entry name" value="Mg_chelat-rel"/>
</dbReference>
<gene>
    <name evidence="6" type="ORF">SAMN04488077_106107</name>
</gene>
<dbReference type="Gene3D" id="3.30.230.10">
    <property type="match status" value="1"/>
</dbReference>
<proteinExistence type="inferred from homology"/>
<feature type="compositionally biased region" description="Basic residues" evidence="4">
    <location>
        <begin position="614"/>
        <end position="631"/>
    </location>
</feature>
<dbReference type="InterPro" id="IPR025158">
    <property type="entry name" value="Mg_chelat-rel_C"/>
</dbReference>
<dbReference type="InterPro" id="IPR027417">
    <property type="entry name" value="P-loop_NTPase"/>
</dbReference>
<dbReference type="AlphaFoldDB" id="A0A1H7ZV08"/>
<evidence type="ECO:0000256" key="3">
    <source>
        <dbReference type="ARBA" id="ARBA00022840"/>
    </source>
</evidence>
<reference evidence="6 7" key="1">
    <citation type="submission" date="2016-10" db="EMBL/GenBank/DDBJ databases">
        <authorList>
            <person name="de Groot N.N."/>
        </authorList>
    </citation>
    <scope>NUCLEOTIDE SEQUENCE [LARGE SCALE GENOMIC DNA]</scope>
    <source>
        <strain evidence="6 7">DSM 11457</strain>
    </source>
</reference>
<feature type="compositionally biased region" description="Low complexity" evidence="4">
    <location>
        <begin position="492"/>
        <end position="501"/>
    </location>
</feature>
<dbReference type="Pfam" id="PF01078">
    <property type="entry name" value="Mg_chelatase"/>
    <property type="match status" value="1"/>
</dbReference>
<dbReference type="InterPro" id="IPR001208">
    <property type="entry name" value="MCM_dom"/>
</dbReference>
<dbReference type="PRINTS" id="PR01657">
    <property type="entry name" value="MCMFAMILY"/>
</dbReference>
<dbReference type="PANTHER" id="PTHR32039:SF7">
    <property type="entry name" value="COMPETENCE PROTEIN COMM"/>
    <property type="match status" value="1"/>
</dbReference>